<sequence length="124" mass="14874">MYEGYGCQYVNCINKYLKSFIFIKIENLSCNAWFLNKQEPVDEIDKCCYNWKKSIMYHTRPCYQITNEGLEDKKTCVKKDLCFYKLKNCYVVASEKRLHRVNKNIYNVDNFTKFIHGCDKDFAI</sequence>
<name>A0A1I8BVA9_MELHA</name>
<evidence type="ECO:0000313" key="2">
    <source>
        <dbReference type="WBParaSite" id="MhA1_Contig65.frz3.gene11"/>
    </source>
</evidence>
<dbReference type="WBParaSite" id="MhA1_Contig65.frz3.gene11">
    <property type="protein sequence ID" value="MhA1_Contig65.frz3.gene11"/>
    <property type="gene ID" value="MhA1_Contig65.frz3.gene11"/>
</dbReference>
<evidence type="ECO:0000313" key="1">
    <source>
        <dbReference type="Proteomes" id="UP000095281"/>
    </source>
</evidence>
<dbReference type="Proteomes" id="UP000095281">
    <property type="component" value="Unplaced"/>
</dbReference>
<organism evidence="1 2">
    <name type="scientific">Meloidogyne hapla</name>
    <name type="common">Root-knot nematode worm</name>
    <dbReference type="NCBI Taxonomy" id="6305"/>
    <lineage>
        <taxon>Eukaryota</taxon>
        <taxon>Metazoa</taxon>
        <taxon>Ecdysozoa</taxon>
        <taxon>Nematoda</taxon>
        <taxon>Chromadorea</taxon>
        <taxon>Rhabditida</taxon>
        <taxon>Tylenchina</taxon>
        <taxon>Tylenchomorpha</taxon>
        <taxon>Tylenchoidea</taxon>
        <taxon>Meloidogynidae</taxon>
        <taxon>Meloidogyninae</taxon>
        <taxon>Meloidogyne</taxon>
    </lineage>
</organism>
<protein>
    <submittedName>
        <fullName evidence="2">DUF19 domain-containing protein</fullName>
    </submittedName>
</protein>
<accession>A0A1I8BVA9</accession>
<keyword evidence="1" id="KW-1185">Reference proteome</keyword>
<proteinExistence type="predicted"/>
<reference evidence="2" key="1">
    <citation type="submission" date="2016-11" db="UniProtKB">
        <authorList>
            <consortium name="WormBaseParasite"/>
        </authorList>
    </citation>
    <scope>IDENTIFICATION</scope>
</reference>
<dbReference type="AlphaFoldDB" id="A0A1I8BVA9"/>